<gene>
    <name evidence="3" type="ORF">COT79_03840</name>
</gene>
<evidence type="ECO:0000313" key="4">
    <source>
        <dbReference type="Proteomes" id="UP000231162"/>
    </source>
</evidence>
<evidence type="ECO:0008006" key="5">
    <source>
        <dbReference type="Google" id="ProtNLM"/>
    </source>
</evidence>
<dbReference type="Proteomes" id="UP000231162">
    <property type="component" value="Unassembled WGS sequence"/>
</dbReference>
<keyword evidence="2" id="KW-0812">Transmembrane</keyword>
<feature type="region of interest" description="Disordered" evidence="1">
    <location>
        <begin position="127"/>
        <end position="227"/>
    </location>
</feature>
<feature type="transmembrane region" description="Helical" evidence="2">
    <location>
        <begin position="232"/>
        <end position="251"/>
    </location>
</feature>
<comment type="caution">
    <text evidence="3">The sequence shown here is derived from an EMBL/GenBank/DDBJ whole genome shotgun (WGS) entry which is preliminary data.</text>
</comment>
<accession>A0A2M6R932</accession>
<dbReference type="EMBL" id="PEZX01000048">
    <property type="protein sequence ID" value="PIS06570.1"/>
    <property type="molecule type" value="Genomic_DNA"/>
</dbReference>
<feature type="compositionally biased region" description="Polar residues" evidence="1">
    <location>
        <begin position="199"/>
        <end position="217"/>
    </location>
</feature>
<name>A0A2M6R932_9BACT</name>
<sequence>MAQKNGRALIYLESDEEIPGIIQRIEQEKEAAITLVVPKASVVLQSVINLKLLQRVSGKAKKDIALVSQDAIGRNLAAQVGIPVFDSINAKIPVLEPVAQSIEKDEIIEVNMDKKSKPPVKVHHFQEEEAPHGDDVSELTESPVDTDESENDDEDDDVENNDTDDTDETNDTISDEPDDTILPDKGEQSQRPLRHATVVSPQTVQRDAVSTLQNAVQSPPDRSPQKRTRRGFWFGIIAMSCVIIAGLIIFYPKAYVKIVVPGEAFNQTIDIAGKKDQKEADLTKSIIPMQVFEVEKESKKTVSATGKKNVGQKAKGSVSLTNVWSLDAKKLTAGTRLTKDSKVFVTTVEVTIPGATVGLQQGQIVTSPGKATITIEALEAGDSYNIAPGRFALSELPADQQEKIYGETSAALTGGSTQEITIVSADDVERAKESLRTEIADGAKKELTDQAKGLMLLDKAIQVETISATPSVGVDTKADSFDLTVKAKASGATFSETALRDVFLAQVKEKVPQDKELVLNETSQDEIVATVKELDTKVGTMTISGSIKTKIGPKIDIEPLRAKIAGKKQSEAITLLKSVSGIQDATIEIKPRWMFGWTPLSARQIIITITYT</sequence>
<reference evidence="4" key="1">
    <citation type="submission" date="2017-09" db="EMBL/GenBank/DDBJ databases">
        <title>Depth-based differentiation of microbial function through sediment-hosted aquifers and enrichment of novel symbionts in the deep terrestrial subsurface.</title>
        <authorList>
            <person name="Probst A.J."/>
            <person name="Ladd B."/>
            <person name="Jarett J.K."/>
            <person name="Geller-Mcgrath D.E."/>
            <person name="Sieber C.M.K."/>
            <person name="Emerson J.B."/>
            <person name="Anantharaman K."/>
            <person name="Thomas B.C."/>
            <person name="Malmstrom R."/>
            <person name="Stieglmeier M."/>
            <person name="Klingl A."/>
            <person name="Woyke T."/>
            <person name="Ryan C.M."/>
            <person name="Banfield J.F."/>
        </authorList>
    </citation>
    <scope>NUCLEOTIDE SEQUENCE [LARGE SCALE GENOMIC DNA]</scope>
</reference>
<proteinExistence type="predicted"/>
<evidence type="ECO:0000256" key="1">
    <source>
        <dbReference type="SAM" id="MobiDB-lite"/>
    </source>
</evidence>
<organism evidence="3 4">
    <name type="scientific">Candidatus Berkelbacteria bacterium CG10_big_fil_rev_8_21_14_0_10_43_14</name>
    <dbReference type="NCBI Taxonomy" id="1974515"/>
    <lineage>
        <taxon>Bacteria</taxon>
        <taxon>Candidatus Berkelbacteria</taxon>
    </lineage>
</organism>
<feature type="compositionally biased region" description="Acidic residues" evidence="1">
    <location>
        <begin position="144"/>
        <end position="181"/>
    </location>
</feature>
<protein>
    <recommendedName>
        <fullName evidence="5">Baseplate protein J-like domain-containing protein</fullName>
    </recommendedName>
</protein>
<evidence type="ECO:0000313" key="3">
    <source>
        <dbReference type="EMBL" id="PIS06570.1"/>
    </source>
</evidence>
<keyword evidence="2" id="KW-0472">Membrane</keyword>
<keyword evidence="2" id="KW-1133">Transmembrane helix</keyword>
<evidence type="ECO:0000256" key="2">
    <source>
        <dbReference type="SAM" id="Phobius"/>
    </source>
</evidence>
<dbReference type="AlphaFoldDB" id="A0A2M6R932"/>